<protein>
    <submittedName>
        <fullName evidence="1">Uncharacterized protein</fullName>
    </submittedName>
</protein>
<comment type="caution">
    <text evidence="1">The sequence shown here is derived from an EMBL/GenBank/DDBJ whole genome shotgun (WGS) entry which is preliminary data.</text>
</comment>
<dbReference type="Proteomes" id="UP001218218">
    <property type="component" value="Unassembled WGS sequence"/>
</dbReference>
<evidence type="ECO:0000313" key="1">
    <source>
        <dbReference type="EMBL" id="KAJ7300534.1"/>
    </source>
</evidence>
<evidence type="ECO:0000313" key="2">
    <source>
        <dbReference type="Proteomes" id="UP001218218"/>
    </source>
</evidence>
<organism evidence="1 2">
    <name type="scientific">Mycena albidolilacea</name>
    <dbReference type="NCBI Taxonomy" id="1033008"/>
    <lineage>
        <taxon>Eukaryota</taxon>
        <taxon>Fungi</taxon>
        <taxon>Dikarya</taxon>
        <taxon>Basidiomycota</taxon>
        <taxon>Agaricomycotina</taxon>
        <taxon>Agaricomycetes</taxon>
        <taxon>Agaricomycetidae</taxon>
        <taxon>Agaricales</taxon>
        <taxon>Marasmiineae</taxon>
        <taxon>Mycenaceae</taxon>
        <taxon>Mycena</taxon>
    </lineage>
</organism>
<dbReference type="EMBL" id="JARIHO010000163">
    <property type="protein sequence ID" value="KAJ7300534.1"/>
    <property type="molecule type" value="Genomic_DNA"/>
</dbReference>
<dbReference type="AlphaFoldDB" id="A0AAD7E6B7"/>
<sequence>MTNLQRHALPPVDGLQTVYVTALFTFNTPAAGPMSPSGAAGWSGVCGLQHPVPFPAREILLWVATQCTIDIYTKATAGMDPRESEPITLCGRRDHEAWLEECRIVVSVNTYVARRNRTCDLALSSKFIPEPSALRGGFSALQLQSWIQNVIVEVAHTVYIEAHIELEKLHCPNLFTSQKNESGMNIPGCASKLKHTRLAAGARSLKLSFTLNAPAINATAVILFLANQTADCTTGIRTFPWSSENAVPAILQDEHMSREKSKVVFKGSVVTPLAAGHLFHSCSRGVIGSEEGSEKPTLIEKMEYIGLLDGEKDESVVKNMVILSITWLLEPERGNVHFRKFSGTLEHPGYSDKQGAAINLFKHFTYIKTLVLADIQLPVVPGIMEK</sequence>
<reference evidence="1" key="1">
    <citation type="submission" date="2023-03" db="EMBL/GenBank/DDBJ databases">
        <title>Massive genome expansion in bonnet fungi (Mycena s.s.) driven by repeated elements and novel gene families across ecological guilds.</title>
        <authorList>
            <consortium name="Lawrence Berkeley National Laboratory"/>
            <person name="Harder C.B."/>
            <person name="Miyauchi S."/>
            <person name="Viragh M."/>
            <person name="Kuo A."/>
            <person name="Thoen E."/>
            <person name="Andreopoulos B."/>
            <person name="Lu D."/>
            <person name="Skrede I."/>
            <person name="Drula E."/>
            <person name="Henrissat B."/>
            <person name="Morin E."/>
            <person name="Kohler A."/>
            <person name="Barry K."/>
            <person name="LaButti K."/>
            <person name="Morin E."/>
            <person name="Salamov A."/>
            <person name="Lipzen A."/>
            <person name="Mereny Z."/>
            <person name="Hegedus B."/>
            <person name="Baldrian P."/>
            <person name="Stursova M."/>
            <person name="Weitz H."/>
            <person name="Taylor A."/>
            <person name="Grigoriev I.V."/>
            <person name="Nagy L.G."/>
            <person name="Martin F."/>
            <person name="Kauserud H."/>
        </authorList>
    </citation>
    <scope>NUCLEOTIDE SEQUENCE</scope>
    <source>
        <strain evidence="1">CBHHK002</strain>
    </source>
</reference>
<keyword evidence="2" id="KW-1185">Reference proteome</keyword>
<proteinExistence type="predicted"/>
<accession>A0AAD7E6B7</accession>
<name>A0AAD7E6B7_9AGAR</name>
<gene>
    <name evidence="1" type="ORF">DFH08DRAFT_828386</name>
</gene>